<dbReference type="PROSITE" id="PS00482">
    <property type="entry name" value="DIHYDROOROTASE_1"/>
    <property type="match status" value="1"/>
</dbReference>
<accession>A0ABW1AD54</accession>
<dbReference type="EMBL" id="JBHSON010000079">
    <property type="protein sequence ID" value="MFC5752033.1"/>
    <property type="molecule type" value="Genomic_DNA"/>
</dbReference>
<dbReference type="PANTHER" id="PTHR35525:SF3">
    <property type="entry name" value="BLL6575 PROTEIN"/>
    <property type="match status" value="1"/>
</dbReference>
<feature type="region of interest" description="Disordered" evidence="1">
    <location>
        <begin position="164"/>
        <end position="202"/>
    </location>
</feature>
<dbReference type="Proteomes" id="UP001596074">
    <property type="component" value="Unassembled WGS sequence"/>
</dbReference>
<reference evidence="4" key="1">
    <citation type="journal article" date="2019" name="Int. J. Syst. Evol. Microbiol.">
        <title>The Global Catalogue of Microorganisms (GCM) 10K type strain sequencing project: providing services to taxonomists for standard genome sequencing and annotation.</title>
        <authorList>
            <consortium name="The Broad Institute Genomics Platform"/>
            <consortium name="The Broad Institute Genome Sequencing Center for Infectious Disease"/>
            <person name="Wu L."/>
            <person name="Ma J."/>
        </authorList>
    </citation>
    <scope>NUCLEOTIDE SEQUENCE [LARGE SCALE GENOMIC DNA]</scope>
    <source>
        <strain evidence="4">KCTC 42087</strain>
    </source>
</reference>
<dbReference type="SUPFAM" id="SSF160904">
    <property type="entry name" value="Jann2411-like"/>
    <property type="match status" value="1"/>
</dbReference>
<name>A0ABW1AD54_9ACTN</name>
<sequence>MDLASYADLAIELVNTQDRSGDTLRDLAGLHALLARRPQLAGRVGHRDLDTMRALRAQLRAVFAAAGAGDEEEAIDLLNSLLIQHPVHPQLTRHDDDWHVHLNEGGSVPDRYAARAAMGLAVRVGERGIDRLGVCRAEGCGRVFFDTTAARSRRYCSDRCAGRTGVAAADPPPQPRVTEAVGAGHRAADRPAGNTATRDGGQ</sequence>
<dbReference type="PANTHER" id="PTHR35525">
    <property type="entry name" value="BLL6575 PROTEIN"/>
    <property type="match status" value="1"/>
</dbReference>
<dbReference type="InterPro" id="IPR010852">
    <property type="entry name" value="ABATE"/>
</dbReference>
<feature type="domain" description="Zinc finger CGNR" evidence="2">
    <location>
        <begin position="131"/>
        <end position="168"/>
    </location>
</feature>
<dbReference type="InterPro" id="IPR023286">
    <property type="entry name" value="ABATE_dom_sf"/>
</dbReference>
<dbReference type="Gene3D" id="1.10.3300.10">
    <property type="entry name" value="Jann2411-like domain"/>
    <property type="match status" value="1"/>
</dbReference>
<protein>
    <submittedName>
        <fullName evidence="3">CGNR zinc finger domain-containing protein</fullName>
    </submittedName>
</protein>
<organism evidence="3 4">
    <name type="scientific">Actinomadura rugatobispora</name>
    <dbReference type="NCBI Taxonomy" id="1994"/>
    <lineage>
        <taxon>Bacteria</taxon>
        <taxon>Bacillati</taxon>
        <taxon>Actinomycetota</taxon>
        <taxon>Actinomycetes</taxon>
        <taxon>Streptosporangiales</taxon>
        <taxon>Thermomonosporaceae</taxon>
        <taxon>Actinomadura</taxon>
    </lineage>
</organism>
<comment type="caution">
    <text evidence="3">The sequence shown here is derived from an EMBL/GenBank/DDBJ whole genome shotgun (WGS) entry which is preliminary data.</text>
</comment>
<dbReference type="RefSeq" id="WP_378287995.1">
    <property type="nucleotide sequence ID" value="NZ_JBHSON010000079.1"/>
</dbReference>
<dbReference type="Pfam" id="PF07336">
    <property type="entry name" value="ABATE"/>
    <property type="match status" value="1"/>
</dbReference>
<dbReference type="InterPro" id="IPR002195">
    <property type="entry name" value="Dihydroorotase_CS"/>
</dbReference>
<gene>
    <name evidence="3" type="ORF">ACFPZN_41030</name>
</gene>
<keyword evidence="4" id="KW-1185">Reference proteome</keyword>
<evidence type="ECO:0000256" key="1">
    <source>
        <dbReference type="SAM" id="MobiDB-lite"/>
    </source>
</evidence>
<dbReference type="Pfam" id="PF11706">
    <property type="entry name" value="zf-CGNR"/>
    <property type="match status" value="1"/>
</dbReference>
<dbReference type="InterPro" id="IPR021005">
    <property type="entry name" value="Znf_CGNR"/>
</dbReference>
<proteinExistence type="predicted"/>
<evidence type="ECO:0000259" key="2">
    <source>
        <dbReference type="Pfam" id="PF11706"/>
    </source>
</evidence>
<evidence type="ECO:0000313" key="4">
    <source>
        <dbReference type="Proteomes" id="UP001596074"/>
    </source>
</evidence>
<evidence type="ECO:0000313" key="3">
    <source>
        <dbReference type="EMBL" id="MFC5752033.1"/>
    </source>
</evidence>